<evidence type="ECO:0000313" key="2">
    <source>
        <dbReference type="EMBL" id="KAF0324716.1"/>
    </source>
</evidence>
<comment type="caution">
    <text evidence="2">The sequence shown here is derived from an EMBL/GenBank/DDBJ whole genome shotgun (WGS) entry which is preliminary data.</text>
</comment>
<dbReference type="PANTHER" id="PTHR33112:SF16">
    <property type="entry name" value="HETEROKARYON INCOMPATIBILITY DOMAIN-CONTAINING PROTEIN"/>
    <property type="match status" value="1"/>
</dbReference>
<dbReference type="InterPro" id="IPR010730">
    <property type="entry name" value="HET"/>
</dbReference>
<protein>
    <submittedName>
        <fullName evidence="2">Heterokaryon incompatibility protein</fullName>
    </submittedName>
</protein>
<evidence type="ECO:0000313" key="3">
    <source>
        <dbReference type="Proteomes" id="UP000434172"/>
    </source>
</evidence>
<accession>A0A8H3ZSK1</accession>
<evidence type="ECO:0000259" key="1">
    <source>
        <dbReference type="Pfam" id="PF06985"/>
    </source>
</evidence>
<reference evidence="2 3" key="1">
    <citation type="submission" date="2019-12" db="EMBL/GenBank/DDBJ databases">
        <title>A genome sequence resource for the geographically widespread anthracnose pathogen Colletotrichum asianum.</title>
        <authorList>
            <person name="Meng Y."/>
        </authorList>
    </citation>
    <scope>NUCLEOTIDE SEQUENCE [LARGE SCALE GENOMIC DNA]</scope>
    <source>
        <strain evidence="2 3">ICMP 18580</strain>
    </source>
</reference>
<organism evidence="2 3">
    <name type="scientific">Colletotrichum asianum</name>
    <dbReference type="NCBI Taxonomy" id="702518"/>
    <lineage>
        <taxon>Eukaryota</taxon>
        <taxon>Fungi</taxon>
        <taxon>Dikarya</taxon>
        <taxon>Ascomycota</taxon>
        <taxon>Pezizomycotina</taxon>
        <taxon>Sordariomycetes</taxon>
        <taxon>Hypocreomycetidae</taxon>
        <taxon>Glomerellales</taxon>
        <taxon>Glomerellaceae</taxon>
        <taxon>Colletotrichum</taxon>
        <taxon>Colletotrichum gloeosporioides species complex</taxon>
    </lineage>
</organism>
<name>A0A8H3ZSK1_9PEZI</name>
<dbReference type="PANTHER" id="PTHR33112">
    <property type="entry name" value="DOMAIN PROTEIN, PUTATIVE-RELATED"/>
    <property type="match status" value="1"/>
</dbReference>
<dbReference type="AlphaFoldDB" id="A0A8H3ZSK1"/>
<feature type="domain" description="Heterokaryon incompatibility" evidence="1">
    <location>
        <begin position="46"/>
        <end position="201"/>
    </location>
</feature>
<dbReference type="OrthoDB" id="4851321at2759"/>
<proteinExistence type="predicted"/>
<sequence length="538" mass="60524">MSTCSSYHCSCAPVHRPTSFPTRLLEITTTGVRLILTNINPPTGPYAALSYCWGPPPYDFLRLTSTSLQRIRSGLSEYELPIAFREAIDFAREIGIGYIWIDSLCIIQEGRGSTEDWLRESSNMANVYENCAVCLALYSAANPQESVLSRPEPDFAIPFEIDTHGLFDDAVDHRCTIISAEYFDHAIYDQHLFSRAWAYQERILSPRVLGFGVGEVFWSCKELPVASESVPQGVDSASEPGQRVETASIPNALAPADLGLRWFKMVQEYSKLKLTYPEQDKLVAISAVASRLSTKMKDRYIEGHFWNNMVLSLYWSCRFGGPYGIWTSNKNPRLYTRNFQTGVKKRTFPSWSWASRDAPVNFIASNLRHNPQVPWNPSDISLASVDSCINTSFEINTDKQSSLPSYVLELKAFHIHGVLGYGGNSPYYEPFFEIQEPMELSKYFTFSLPEIDAVCSISDKHSDAVFCPLVSAHPGTLVEDSPQTEHILGIFVKPLQLKFRGDSLFERIGGGWMRLGEGMSWKTIEQSIGMGRHTIFLG</sequence>
<dbReference type="EMBL" id="WOWK01000042">
    <property type="protein sequence ID" value="KAF0324716.1"/>
    <property type="molecule type" value="Genomic_DNA"/>
</dbReference>
<dbReference type="Pfam" id="PF06985">
    <property type="entry name" value="HET"/>
    <property type="match status" value="1"/>
</dbReference>
<dbReference type="Proteomes" id="UP000434172">
    <property type="component" value="Unassembled WGS sequence"/>
</dbReference>
<gene>
    <name evidence="2" type="ORF">GQ607_008155</name>
</gene>
<keyword evidence="3" id="KW-1185">Reference proteome</keyword>